<evidence type="ECO:0000313" key="2">
    <source>
        <dbReference type="EMBL" id="CAJ0591766.1"/>
    </source>
</evidence>
<sequence>MSQSTPGGVHTPRTLDGGSDIDYGGRRLRLAGSLTVTRILITLSDLLDCHSVSTVGTHKAHSRDLAAAYALRLWYTARMEPHLMNSYLLFSVAILLMMVVFVTLLNLSQPPLRRLYKHYFPGEQDYEFLP</sequence>
<dbReference type="Proteomes" id="UP001176961">
    <property type="component" value="Unassembled WGS sequence"/>
</dbReference>
<comment type="caution">
    <text evidence="2">The sequence shown here is derived from an EMBL/GenBank/DDBJ whole genome shotgun (WGS) entry which is preliminary data.</text>
</comment>
<keyword evidence="1" id="KW-0812">Transmembrane</keyword>
<evidence type="ECO:0000313" key="3">
    <source>
        <dbReference type="Proteomes" id="UP001176961"/>
    </source>
</evidence>
<accession>A0AA36DR00</accession>
<reference evidence="2" key="1">
    <citation type="submission" date="2023-07" db="EMBL/GenBank/DDBJ databases">
        <authorList>
            <consortium name="CYATHOMIX"/>
        </authorList>
    </citation>
    <scope>NUCLEOTIDE SEQUENCE</scope>
    <source>
        <strain evidence="2">N/A</strain>
    </source>
</reference>
<keyword evidence="1" id="KW-0472">Membrane</keyword>
<organism evidence="2 3">
    <name type="scientific">Cylicocyclus nassatus</name>
    <name type="common">Nematode worm</name>
    <dbReference type="NCBI Taxonomy" id="53992"/>
    <lineage>
        <taxon>Eukaryota</taxon>
        <taxon>Metazoa</taxon>
        <taxon>Ecdysozoa</taxon>
        <taxon>Nematoda</taxon>
        <taxon>Chromadorea</taxon>
        <taxon>Rhabditida</taxon>
        <taxon>Rhabditina</taxon>
        <taxon>Rhabditomorpha</taxon>
        <taxon>Strongyloidea</taxon>
        <taxon>Strongylidae</taxon>
        <taxon>Cylicocyclus</taxon>
    </lineage>
</organism>
<gene>
    <name evidence="2" type="ORF">CYNAS_LOCUS3749</name>
</gene>
<proteinExistence type="predicted"/>
<protein>
    <submittedName>
        <fullName evidence="2">Uncharacterized protein</fullName>
    </submittedName>
</protein>
<name>A0AA36DR00_CYLNA</name>
<keyword evidence="3" id="KW-1185">Reference proteome</keyword>
<dbReference type="EMBL" id="CATQJL010000001">
    <property type="protein sequence ID" value="CAJ0591766.1"/>
    <property type="molecule type" value="Genomic_DNA"/>
</dbReference>
<evidence type="ECO:0000256" key="1">
    <source>
        <dbReference type="SAM" id="Phobius"/>
    </source>
</evidence>
<feature type="transmembrane region" description="Helical" evidence="1">
    <location>
        <begin position="87"/>
        <end position="107"/>
    </location>
</feature>
<dbReference type="AlphaFoldDB" id="A0AA36DR00"/>
<keyword evidence="1" id="KW-1133">Transmembrane helix</keyword>